<reference evidence="8" key="1">
    <citation type="journal article" date="2019" name="bioRxiv">
        <title>The Genome of the Zebra Mussel, Dreissena polymorpha: A Resource for Invasive Species Research.</title>
        <authorList>
            <person name="McCartney M.A."/>
            <person name="Auch B."/>
            <person name="Kono T."/>
            <person name="Mallez S."/>
            <person name="Zhang Y."/>
            <person name="Obille A."/>
            <person name="Becker A."/>
            <person name="Abrahante J.E."/>
            <person name="Garbe J."/>
            <person name="Badalamenti J.P."/>
            <person name="Herman A."/>
            <person name="Mangelson H."/>
            <person name="Liachko I."/>
            <person name="Sullivan S."/>
            <person name="Sone E.D."/>
            <person name="Koren S."/>
            <person name="Silverstein K.A.T."/>
            <person name="Beckman K.B."/>
            <person name="Gohl D.M."/>
        </authorList>
    </citation>
    <scope>NUCLEOTIDE SEQUENCE</scope>
    <source>
        <strain evidence="8">Duluth1</strain>
        <tissue evidence="8">Whole animal</tissue>
    </source>
</reference>
<dbReference type="Pfam" id="PF00199">
    <property type="entry name" value="Catalase"/>
    <property type="match status" value="1"/>
</dbReference>
<reference evidence="8" key="2">
    <citation type="submission" date="2020-11" db="EMBL/GenBank/DDBJ databases">
        <authorList>
            <person name="McCartney M.A."/>
            <person name="Auch B."/>
            <person name="Kono T."/>
            <person name="Mallez S."/>
            <person name="Becker A."/>
            <person name="Gohl D.M."/>
            <person name="Silverstein K.A.T."/>
            <person name="Koren S."/>
            <person name="Bechman K.B."/>
            <person name="Herman A."/>
            <person name="Abrahante J.E."/>
            <person name="Garbe J."/>
        </authorList>
    </citation>
    <scope>NUCLEOTIDE SEQUENCE</scope>
    <source>
        <strain evidence="8">Duluth1</strain>
        <tissue evidence="8">Whole animal</tissue>
    </source>
</reference>
<dbReference type="InterPro" id="IPR011614">
    <property type="entry name" value="Catalase_core"/>
</dbReference>
<dbReference type="SUPFAM" id="SSF56634">
    <property type="entry name" value="Heme-dependent catalase-like"/>
    <property type="match status" value="1"/>
</dbReference>
<evidence type="ECO:0000256" key="1">
    <source>
        <dbReference type="ARBA" id="ARBA00005329"/>
    </source>
</evidence>
<keyword evidence="6" id="KW-0408">Iron</keyword>
<evidence type="ECO:0000256" key="6">
    <source>
        <dbReference type="ARBA" id="ARBA00023004"/>
    </source>
</evidence>
<evidence type="ECO:0000313" key="9">
    <source>
        <dbReference type="Proteomes" id="UP000828390"/>
    </source>
</evidence>
<keyword evidence="5" id="KW-0560">Oxidoreductase</keyword>
<gene>
    <name evidence="8" type="ORF">DPMN_064838</name>
</gene>
<dbReference type="GO" id="GO:0005739">
    <property type="term" value="C:mitochondrion"/>
    <property type="evidence" value="ECO:0007669"/>
    <property type="project" value="TreeGrafter"/>
</dbReference>
<dbReference type="AlphaFoldDB" id="A0A9D4CEJ8"/>
<dbReference type="GO" id="GO:0020037">
    <property type="term" value="F:heme binding"/>
    <property type="evidence" value="ECO:0007669"/>
    <property type="project" value="InterPro"/>
</dbReference>
<dbReference type="Gene3D" id="2.40.180.10">
    <property type="entry name" value="Catalase core domain"/>
    <property type="match status" value="1"/>
</dbReference>
<dbReference type="GO" id="GO:0004096">
    <property type="term" value="F:catalase activity"/>
    <property type="evidence" value="ECO:0007669"/>
    <property type="project" value="InterPro"/>
</dbReference>
<sequence length="90" mass="10523">MFTAFQGRLFSYTGTHHHRLGTNYLQIPVNCPYARVRNYQRDGEMCVTDNQGMCTCLCYGWYKPTGRLKKTSSRDDIIMRLNIICTRCCK</sequence>
<dbReference type="GO" id="GO:0042542">
    <property type="term" value="P:response to hydrogen peroxide"/>
    <property type="evidence" value="ECO:0007669"/>
    <property type="project" value="TreeGrafter"/>
</dbReference>
<keyword evidence="2" id="KW-0575">Peroxidase</keyword>
<organism evidence="8 9">
    <name type="scientific">Dreissena polymorpha</name>
    <name type="common">Zebra mussel</name>
    <name type="synonym">Mytilus polymorpha</name>
    <dbReference type="NCBI Taxonomy" id="45954"/>
    <lineage>
        <taxon>Eukaryota</taxon>
        <taxon>Metazoa</taxon>
        <taxon>Spiralia</taxon>
        <taxon>Lophotrochozoa</taxon>
        <taxon>Mollusca</taxon>
        <taxon>Bivalvia</taxon>
        <taxon>Autobranchia</taxon>
        <taxon>Heteroconchia</taxon>
        <taxon>Euheterodonta</taxon>
        <taxon>Imparidentia</taxon>
        <taxon>Neoheterodontei</taxon>
        <taxon>Myida</taxon>
        <taxon>Dreissenoidea</taxon>
        <taxon>Dreissenidae</taxon>
        <taxon>Dreissena</taxon>
    </lineage>
</organism>
<dbReference type="InterPro" id="IPR018028">
    <property type="entry name" value="Catalase"/>
</dbReference>
<keyword evidence="9" id="KW-1185">Reference proteome</keyword>
<evidence type="ECO:0000259" key="7">
    <source>
        <dbReference type="Pfam" id="PF00199"/>
    </source>
</evidence>
<evidence type="ECO:0000313" key="8">
    <source>
        <dbReference type="EMBL" id="KAH3721889.1"/>
    </source>
</evidence>
<evidence type="ECO:0000256" key="4">
    <source>
        <dbReference type="ARBA" id="ARBA00022723"/>
    </source>
</evidence>
<dbReference type="GO" id="GO:0005777">
    <property type="term" value="C:peroxisome"/>
    <property type="evidence" value="ECO:0007669"/>
    <property type="project" value="TreeGrafter"/>
</dbReference>
<comment type="similarity">
    <text evidence="1">Belongs to the catalase family.</text>
</comment>
<dbReference type="EMBL" id="JAIWYP010000013">
    <property type="protein sequence ID" value="KAH3721889.1"/>
    <property type="molecule type" value="Genomic_DNA"/>
</dbReference>
<keyword evidence="3" id="KW-0349">Heme</keyword>
<dbReference type="InterPro" id="IPR020835">
    <property type="entry name" value="Catalase_sf"/>
</dbReference>
<proteinExistence type="inferred from homology"/>
<dbReference type="PANTHER" id="PTHR11465:SF9">
    <property type="entry name" value="CATALASE"/>
    <property type="match status" value="1"/>
</dbReference>
<dbReference type="PANTHER" id="PTHR11465">
    <property type="entry name" value="CATALASE"/>
    <property type="match status" value="1"/>
</dbReference>
<keyword evidence="4" id="KW-0479">Metal-binding</keyword>
<evidence type="ECO:0000256" key="5">
    <source>
        <dbReference type="ARBA" id="ARBA00023002"/>
    </source>
</evidence>
<comment type="caution">
    <text evidence="8">The sequence shown here is derived from an EMBL/GenBank/DDBJ whole genome shotgun (WGS) entry which is preliminary data.</text>
</comment>
<accession>A0A9D4CEJ8</accession>
<feature type="domain" description="Catalase core" evidence="7">
    <location>
        <begin position="5"/>
        <end position="52"/>
    </location>
</feature>
<protein>
    <recommendedName>
        <fullName evidence="7">Catalase core domain-containing protein</fullName>
    </recommendedName>
</protein>
<name>A0A9D4CEJ8_DREPO</name>
<evidence type="ECO:0000256" key="2">
    <source>
        <dbReference type="ARBA" id="ARBA00022559"/>
    </source>
</evidence>
<dbReference type="GO" id="GO:0046872">
    <property type="term" value="F:metal ion binding"/>
    <property type="evidence" value="ECO:0007669"/>
    <property type="project" value="UniProtKB-KW"/>
</dbReference>
<evidence type="ECO:0000256" key="3">
    <source>
        <dbReference type="ARBA" id="ARBA00022617"/>
    </source>
</evidence>
<dbReference type="Proteomes" id="UP000828390">
    <property type="component" value="Unassembled WGS sequence"/>
</dbReference>
<dbReference type="GO" id="GO:0042744">
    <property type="term" value="P:hydrogen peroxide catabolic process"/>
    <property type="evidence" value="ECO:0007669"/>
    <property type="project" value="TreeGrafter"/>
</dbReference>